<evidence type="ECO:0000256" key="1">
    <source>
        <dbReference type="SAM" id="MobiDB-lite"/>
    </source>
</evidence>
<evidence type="ECO:0000313" key="2">
    <source>
        <dbReference type="EMBL" id="GCA64523.1"/>
    </source>
</evidence>
<dbReference type="EMBL" id="BDIP01007533">
    <property type="protein sequence ID" value="GCA64523.1"/>
    <property type="molecule type" value="Genomic_DNA"/>
</dbReference>
<evidence type="ECO:0000313" key="3">
    <source>
        <dbReference type="Proteomes" id="UP000265618"/>
    </source>
</evidence>
<comment type="caution">
    <text evidence="2">The sequence shown here is derived from an EMBL/GenBank/DDBJ whole genome shotgun (WGS) entry which is preliminary data.</text>
</comment>
<gene>
    <name evidence="2" type="ORF">KIPB_014539</name>
</gene>
<dbReference type="AlphaFoldDB" id="A0A391P2U5"/>
<reference evidence="2 3" key="1">
    <citation type="journal article" date="2018" name="PLoS ONE">
        <title>The draft genome of Kipferlia bialata reveals reductive genome evolution in fornicate parasites.</title>
        <authorList>
            <person name="Tanifuji G."/>
            <person name="Takabayashi S."/>
            <person name="Kume K."/>
            <person name="Takagi M."/>
            <person name="Nakayama T."/>
            <person name="Kamikawa R."/>
            <person name="Inagaki Y."/>
            <person name="Hashimoto T."/>
        </authorList>
    </citation>
    <scope>NUCLEOTIDE SEQUENCE [LARGE SCALE GENOMIC DNA]</scope>
    <source>
        <strain evidence="2">NY0173</strain>
    </source>
</reference>
<dbReference type="Proteomes" id="UP000265618">
    <property type="component" value="Unassembled WGS sequence"/>
</dbReference>
<organism evidence="2 3">
    <name type="scientific">Kipferlia bialata</name>
    <dbReference type="NCBI Taxonomy" id="797122"/>
    <lineage>
        <taxon>Eukaryota</taxon>
        <taxon>Metamonada</taxon>
        <taxon>Carpediemonas-like organisms</taxon>
        <taxon>Kipferlia</taxon>
    </lineage>
</organism>
<feature type="compositionally biased region" description="Polar residues" evidence="1">
    <location>
        <begin position="23"/>
        <end position="35"/>
    </location>
</feature>
<accession>A0A391P2U5</accession>
<feature type="compositionally biased region" description="Low complexity" evidence="1">
    <location>
        <begin position="36"/>
        <end position="54"/>
    </location>
</feature>
<name>A0A391P2U5_9EUKA</name>
<feature type="non-terminal residue" evidence="2">
    <location>
        <position position="77"/>
    </location>
</feature>
<feature type="region of interest" description="Disordered" evidence="1">
    <location>
        <begin position="1"/>
        <end position="77"/>
    </location>
</feature>
<sequence>MDPSMSRSPLRESAGGRGDQYRSHLSSSLPHTSGISPPRRSLTPPLSEASSPLSSPSPPRQLRLGQRIGKLSGAAVG</sequence>
<proteinExistence type="predicted"/>
<keyword evidence="3" id="KW-1185">Reference proteome</keyword>
<protein>
    <submittedName>
        <fullName evidence="2">Uncharacterized protein</fullName>
    </submittedName>
</protein>